<dbReference type="Pfam" id="PF15216">
    <property type="entry name" value="TSLP"/>
    <property type="match status" value="1"/>
</dbReference>
<protein>
    <recommendedName>
        <fullName evidence="4">Thymic stromal lymphopoietin</fullName>
    </recommendedName>
</protein>
<feature type="region of interest" description="Disordered" evidence="1">
    <location>
        <begin position="140"/>
        <end position="174"/>
    </location>
</feature>
<dbReference type="Proteomes" id="UP000314985">
    <property type="component" value="Chromosome 2"/>
</dbReference>
<dbReference type="GO" id="GO:0005125">
    <property type="term" value="F:cytokine activity"/>
    <property type="evidence" value="ECO:0007669"/>
    <property type="project" value="InterPro"/>
</dbReference>
<dbReference type="AlphaFoldDB" id="A0A4X1TX27"/>
<sequence length="174" mass="19967">YLIICSVFFRKIFILQLIGLVLTYNFTDCDFERIQDIFEEVIHHELKTYINGTKSIEFNKFVYCDDRVSKWLVLLAFSRETPGVPGREYLAVRGTPGGGRDPWRRRPSRDHWAAGNFRAGAQLRTPVLFQFKVRSLSDLRRIPGEAPPRPPRSGGTSNWELGPGNYVRGAPPRV</sequence>
<name>A0A4X1TX27_PIG</name>
<reference evidence="2" key="2">
    <citation type="submission" date="2025-05" db="UniProtKB">
        <authorList>
            <consortium name="Ensembl"/>
        </authorList>
    </citation>
    <scope>IDENTIFICATION</scope>
</reference>
<dbReference type="Ensembl" id="ENSSSCT00055049630.1">
    <property type="protein sequence ID" value="ENSSSCP00055039667.1"/>
    <property type="gene ID" value="ENSSSCG00055025128.1"/>
</dbReference>
<dbReference type="Proteomes" id="UP000694571">
    <property type="component" value="Unplaced"/>
</dbReference>
<dbReference type="Ensembl" id="ENSSSCT00045038329.1">
    <property type="protein sequence ID" value="ENSSSCP00045026640.1"/>
    <property type="gene ID" value="ENSSSCG00045022481.1"/>
</dbReference>
<dbReference type="InterPro" id="IPR029189">
    <property type="entry name" value="TSLP"/>
</dbReference>
<organism evidence="2 3">
    <name type="scientific">Sus scrofa</name>
    <name type="common">Pig</name>
    <dbReference type="NCBI Taxonomy" id="9823"/>
    <lineage>
        <taxon>Eukaryota</taxon>
        <taxon>Metazoa</taxon>
        <taxon>Chordata</taxon>
        <taxon>Craniata</taxon>
        <taxon>Vertebrata</taxon>
        <taxon>Euteleostomi</taxon>
        <taxon>Mammalia</taxon>
        <taxon>Eutheria</taxon>
        <taxon>Laurasiatheria</taxon>
        <taxon>Artiodactyla</taxon>
        <taxon>Suina</taxon>
        <taxon>Suidae</taxon>
        <taxon>Sus</taxon>
    </lineage>
</organism>
<dbReference type="Proteomes" id="UP000694570">
    <property type="component" value="Unplaced"/>
</dbReference>
<dbReference type="Gene3D" id="1.20.1250.90">
    <property type="entry name" value="Thymic stromal lymphopoietin"/>
    <property type="match status" value="1"/>
</dbReference>
<dbReference type="InterPro" id="IPR038329">
    <property type="entry name" value="TSLP_sf"/>
</dbReference>
<dbReference type="Ensembl" id="ENSSSCT00060024141.1">
    <property type="protein sequence ID" value="ENSSSCP00060010131.1"/>
    <property type="gene ID" value="ENSSSCG00060018013.1"/>
</dbReference>
<evidence type="ECO:0008006" key="4">
    <source>
        <dbReference type="Google" id="ProtNLM"/>
    </source>
</evidence>
<evidence type="ECO:0000313" key="3">
    <source>
        <dbReference type="Proteomes" id="UP000314985"/>
    </source>
</evidence>
<evidence type="ECO:0000313" key="2">
    <source>
        <dbReference type="Ensembl" id="ENSSSCP00070021030.1"/>
    </source>
</evidence>
<dbReference type="Ensembl" id="ENSSSCT00070025381.1">
    <property type="protein sequence ID" value="ENSSSCP00070021030.1"/>
    <property type="gene ID" value="ENSSSCG00070013011.1"/>
</dbReference>
<dbReference type="Proteomes" id="UP000694724">
    <property type="component" value="Unplaced"/>
</dbReference>
<proteinExistence type="predicted"/>
<dbReference type="Ensembl" id="ENSSSCT00050097137.1">
    <property type="protein sequence ID" value="ENSSSCP00050041861.1"/>
    <property type="gene ID" value="ENSSSCG00050071220.1"/>
</dbReference>
<dbReference type="Ensembl" id="ENSSSCT00030076639.1">
    <property type="protein sequence ID" value="ENSSSCP00030034979.1"/>
    <property type="gene ID" value="ENSSSCG00030055029.1"/>
</dbReference>
<dbReference type="Proteomes" id="UP000694723">
    <property type="component" value="Unplaced"/>
</dbReference>
<evidence type="ECO:0000256" key="1">
    <source>
        <dbReference type="SAM" id="MobiDB-lite"/>
    </source>
</evidence>
<accession>A0A4X1TX27</accession>
<dbReference type="Proteomes" id="UP000694728">
    <property type="component" value="Unplaced"/>
</dbReference>
<reference evidence="2 3" key="1">
    <citation type="submission" date="2017-08" db="EMBL/GenBank/DDBJ databases">
        <title>USMARCv1.0.</title>
        <authorList>
            <person name="Hannum G.I."/>
            <person name="Koren S."/>
            <person name="Schroeder S.G."/>
            <person name="Chin S.C."/>
            <person name="Nonneman D.J."/>
            <person name="Becker S.A."/>
            <person name="Rosen B.D."/>
            <person name="Bickhart D.M."/>
            <person name="Putnam N.H."/>
            <person name="Green R.E."/>
            <person name="Tuggle C.K."/>
            <person name="Liu H."/>
            <person name="Rohrer G.A."/>
            <person name="Warr A."/>
            <person name="Hall R."/>
            <person name="Kim K."/>
            <person name="Hume D.A."/>
            <person name="Talbot R."/>
            <person name="Chow W."/>
            <person name="Howe K."/>
            <person name="Schwartz A.S."/>
            <person name="Watson M."/>
            <person name="Archibald A.L."/>
            <person name="Phillippy A.M."/>
            <person name="Smith T.P.L."/>
        </authorList>
    </citation>
    <scope>NUCLEOTIDE SEQUENCE [LARGE SCALE GENOMIC DNA]</scope>
</reference>